<comment type="caution">
    <text evidence="2">The sequence shown here is derived from an EMBL/GenBank/DDBJ whole genome shotgun (WGS) entry which is preliminary data.</text>
</comment>
<dbReference type="InterPro" id="IPR011659">
    <property type="entry name" value="WD40"/>
</dbReference>
<evidence type="ECO:0000313" key="3">
    <source>
        <dbReference type="Proteomes" id="UP001597079"/>
    </source>
</evidence>
<dbReference type="InterPro" id="IPR015943">
    <property type="entry name" value="WD40/YVTN_repeat-like_dom_sf"/>
</dbReference>
<dbReference type="Pfam" id="PF07676">
    <property type="entry name" value="PD40"/>
    <property type="match status" value="1"/>
</dbReference>
<reference evidence="3" key="1">
    <citation type="journal article" date="2019" name="Int. J. Syst. Evol. Microbiol.">
        <title>The Global Catalogue of Microorganisms (GCM) 10K type strain sequencing project: providing services to taxonomists for standard genome sequencing and annotation.</title>
        <authorList>
            <consortium name="The Broad Institute Genomics Platform"/>
            <consortium name="The Broad Institute Genome Sequencing Center for Infectious Disease"/>
            <person name="Wu L."/>
            <person name="Ma J."/>
        </authorList>
    </citation>
    <scope>NUCLEOTIDE SEQUENCE [LARGE SCALE GENOMIC DNA]</scope>
    <source>
        <strain evidence="3">CGMCC 1.12286</strain>
    </source>
</reference>
<accession>A0ABW4JEB6</accession>
<name>A0ABW4JEB6_9BACL</name>
<dbReference type="InterPro" id="IPR027946">
    <property type="entry name" value="Ogl_dom"/>
</dbReference>
<dbReference type="SUPFAM" id="SSF82171">
    <property type="entry name" value="DPP6 N-terminal domain-like"/>
    <property type="match status" value="1"/>
</dbReference>
<keyword evidence="3" id="KW-1185">Reference proteome</keyword>
<dbReference type="Pfam" id="PF14583">
    <property type="entry name" value="Pectate_lyase22"/>
    <property type="match status" value="1"/>
</dbReference>
<proteinExistence type="predicted"/>
<dbReference type="GO" id="GO:0016829">
    <property type="term" value="F:lyase activity"/>
    <property type="evidence" value="ECO:0007669"/>
    <property type="project" value="UniProtKB-KW"/>
</dbReference>
<dbReference type="PANTHER" id="PTHR36842">
    <property type="entry name" value="PROTEIN TOLB HOMOLOG"/>
    <property type="match status" value="1"/>
</dbReference>
<evidence type="ECO:0000259" key="1">
    <source>
        <dbReference type="Pfam" id="PF14583"/>
    </source>
</evidence>
<feature type="domain" description="Oligogalacturonate lyase" evidence="1">
    <location>
        <begin position="6"/>
        <end position="263"/>
    </location>
</feature>
<dbReference type="Proteomes" id="UP001597079">
    <property type="component" value="Unassembled WGS sequence"/>
</dbReference>
<protein>
    <submittedName>
        <fullName evidence="2">Oligogalacturonate lyase family protein</fullName>
    </submittedName>
</protein>
<dbReference type="PANTHER" id="PTHR36842:SF1">
    <property type="entry name" value="PROTEIN TOLB"/>
    <property type="match status" value="1"/>
</dbReference>
<dbReference type="EMBL" id="JBHUCX010000014">
    <property type="protein sequence ID" value="MFD1674043.1"/>
    <property type="molecule type" value="Genomic_DNA"/>
</dbReference>
<keyword evidence="2" id="KW-0456">Lyase</keyword>
<evidence type="ECO:0000313" key="2">
    <source>
        <dbReference type="EMBL" id="MFD1674043.1"/>
    </source>
</evidence>
<sequence length="382" mass="44282">MTTGKGYIWPTEWTEFRDPFSGVHIRQLTNYRAHSAHLYFTENGWYDENRRLLFISDRENRTNLFSLCMSTGEITQLTDLDEKITNINPCLNPEGTKAYFSTGEKVYAVDLYSLQLDKLYEETSTFRVGQLSCTADGQFLITALSENMSHRFRVDLGNGYVGHREIMEAKPHSKIIKIPTNGGEPEVVFEEQNWIGHINTSPTQSHLITFCHEGPWDLVDHRIWGFDLNTKDVWKIRPRIEAHEKVGHEYWHADGIHLGYHGFRENGIGFFGKTRYDNTEQEEIEFPFRNWHAQSDGFTQVVVDGRTPSDSIIYWKREHGSFSHAKLLCQHRCSFHSQKVHAHPRFSPDGTQLLFTSDKNGYGNLYLVDIPKDVDSLPDYKV</sequence>
<dbReference type="RefSeq" id="WP_377941736.1">
    <property type="nucleotide sequence ID" value="NZ_JBHUCX010000014.1"/>
</dbReference>
<dbReference type="Gene3D" id="2.130.10.10">
    <property type="entry name" value="YVTN repeat-like/Quinoprotein amine dehydrogenase"/>
    <property type="match status" value="1"/>
</dbReference>
<organism evidence="2 3">
    <name type="scientific">Alicyclobacillus fodiniaquatilis</name>
    <dbReference type="NCBI Taxonomy" id="1661150"/>
    <lineage>
        <taxon>Bacteria</taxon>
        <taxon>Bacillati</taxon>
        <taxon>Bacillota</taxon>
        <taxon>Bacilli</taxon>
        <taxon>Bacillales</taxon>
        <taxon>Alicyclobacillaceae</taxon>
        <taxon>Alicyclobacillus</taxon>
    </lineage>
</organism>
<gene>
    <name evidence="2" type="ORF">ACFSB2_04875</name>
</gene>